<dbReference type="EMBL" id="QMFB01000020">
    <property type="protein sequence ID" value="RAV16753.1"/>
    <property type="molecule type" value="Genomic_DNA"/>
</dbReference>
<sequence>MQLVIHSAGLRNAVKHLKKSSASPSSLSSFGLSRMEESAVADSFKQDENNKKPNQAVAKLYWM</sequence>
<comment type="caution">
    <text evidence="1">The sequence shown here is derived from an EMBL/GenBank/DDBJ whole genome shotgun (WGS) entry which is preliminary data.</text>
</comment>
<evidence type="ECO:0000313" key="1">
    <source>
        <dbReference type="EMBL" id="RAV16753.1"/>
    </source>
</evidence>
<reference evidence="1 2" key="1">
    <citation type="journal article" date="2009" name="Int. J. Syst. Evol. Microbiol.">
        <title>Paenibacillus contaminans sp. nov., isolated from a contaminated laboratory plate.</title>
        <authorList>
            <person name="Chou J.H."/>
            <person name="Lee J.H."/>
            <person name="Lin M.C."/>
            <person name="Chang P.S."/>
            <person name="Arun A.B."/>
            <person name="Young C.C."/>
            <person name="Chen W.M."/>
        </authorList>
    </citation>
    <scope>NUCLEOTIDE SEQUENCE [LARGE SCALE GENOMIC DNA]</scope>
    <source>
        <strain evidence="1 2">CKOBP-6</strain>
    </source>
</reference>
<dbReference type="AlphaFoldDB" id="A0A329MDP8"/>
<gene>
    <name evidence="1" type="ORF">DQG23_28375</name>
</gene>
<accession>A0A329MDP8</accession>
<keyword evidence="2" id="KW-1185">Reference proteome</keyword>
<name>A0A329MDP8_9BACL</name>
<organism evidence="1 2">
    <name type="scientific">Paenibacillus contaminans</name>
    <dbReference type="NCBI Taxonomy" id="450362"/>
    <lineage>
        <taxon>Bacteria</taxon>
        <taxon>Bacillati</taxon>
        <taxon>Bacillota</taxon>
        <taxon>Bacilli</taxon>
        <taxon>Bacillales</taxon>
        <taxon>Paenibacillaceae</taxon>
        <taxon>Paenibacillus</taxon>
    </lineage>
</organism>
<evidence type="ECO:0000313" key="2">
    <source>
        <dbReference type="Proteomes" id="UP000250369"/>
    </source>
</evidence>
<proteinExistence type="predicted"/>
<dbReference type="Proteomes" id="UP000250369">
    <property type="component" value="Unassembled WGS sequence"/>
</dbReference>
<protein>
    <submittedName>
        <fullName evidence="1">Uncharacterized protein</fullName>
    </submittedName>
</protein>